<reference evidence="2 3" key="1">
    <citation type="submission" date="2015-06" db="EMBL/GenBank/DDBJ databases">
        <title>Draft genome assembly of filamentous brackish cyanobacterium Limnoraphis robusta strain CS-951.</title>
        <authorList>
            <person name="Willis A."/>
            <person name="Parks M."/>
            <person name="Burford M.A."/>
        </authorList>
    </citation>
    <scope>NUCLEOTIDE SEQUENCE [LARGE SCALE GENOMIC DNA]</scope>
    <source>
        <strain evidence="2 3">CS-951</strain>
    </source>
</reference>
<name>A0A0F5YLT8_9CYAN</name>
<dbReference type="AlphaFoldDB" id="A0A0F5YLT8"/>
<feature type="region of interest" description="Disordered" evidence="1">
    <location>
        <begin position="93"/>
        <end position="113"/>
    </location>
</feature>
<organism evidence="2 3">
    <name type="scientific">Limnoraphis robusta CS-951</name>
    <dbReference type="NCBI Taxonomy" id="1637645"/>
    <lineage>
        <taxon>Bacteria</taxon>
        <taxon>Bacillati</taxon>
        <taxon>Cyanobacteriota</taxon>
        <taxon>Cyanophyceae</taxon>
        <taxon>Oscillatoriophycideae</taxon>
        <taxon>Oscillatoriales</taxon>
        <taxon>Sirenicapillariaceae</taxon>
        <taxon>Limnoraphis</taxon>
    </lineage>
</organism>
<feature type="region of interest" description="Disordered" evidence="1">
    <location>
        <begin position="53"/>
        <end position="72"/>
    </location>
</feature>
<dbReference type="EMBL" id="LATL02000143">
    <property type="protein sequence ID" value="KKD39135.1"/>
    <property type="molecule type" value="Genomic_DNA"/>
</dbReference>
<gene>
    <name evidence="2" type="ORF">WN50_05065</name>
</gene>
<proteinExistence type="predicted"/>
<comment type="caution">
    <text evidence="2">The sequence shown here is derived from an EMBL/GenBank/DDBJ whole genome shotgun (WGS) entry which is preliminary data.</text>
</comment>
<dbReference type="Proteomes" id="UP000033607">
    <property type="component" value="Unassembled WGS sequence"/>
</dbReference>
<accession>A0A0F5YLT8</accession>
<evidence type="ECO:0000256" key="1">
    <source>
        <dbReference type="SAM" id="MobiDB-lite"/>
    </source>
</evidence>
<sequence>MKIAQSIFGGVVIGVSFFSLIPTGIAEEVQRLDTYQQPSVSASDLTGKGLNMGIKPSSASFPQGGPSLDKPFEYEPEYLNQVAPQTEVVIDQYSSQQNRQQVNPLSPSFNSQGAGVRGIPIRLGN</sequence>
<evidence type="ECO:0000313" key="2">
    <source>
        <dbReference type="EMBL" id="KKD39135.1"/>
    </source>
</evidence>
<protein>
    <submittedName>
        <fullName evidence="2">Uncharacterized protein</fullName>
    </submittedName>
</protein>
<dbReference type="RefSeq" id="WP_046277420.1">
    <property type="nucleotide sequence ID" value="NZ_LATL02000143.1"/>
</dbReference>
<dbReference type="OrthoDB" id="460069at2"/>
<evidence type="ECO:0000313" key="3">
    <source>
        <dbReference type="Proteomes" id="UP000033607"/>
    </source>
</evidence>